<dbReference type="GO" id="GO:0016787">
    <property type="term" value="F:hydrolase activity"/>
    <property type="evidence" value="ECO:0007669"/>
    <property type="project" value="UniProtKB-KW"/>
</dbReference>
<proteinExistence type="predicted"/>
<dbReference type="InterPro" id="IPR044911">
    <property type="entry name" value="V-type_ATPase_csu/dsu_dom_3"/>
</dbReference>
<dbReference type="InterPro" id="IPR050873">
    <property type="entry name" value="V-ATPase_V0D/AC39_subunit"/>
</dbReference>
<dbReference type="OrthoDB" id="4272at2157"/>
<dbReference type="PANTHER" id="PTHR38682:SF1">
    <property type="entry name" value="V-TYPE ATP SYNTHASE SUBUNIT C"/>
    <property type="match status" value="1"/>
</dbReference>
<dbReference type="SUPFAM" id="SSF103486">
    <property type="entry name" value="V-type ATP synthase subunit C"/>
    <property type="match status" value="1"/>
</dbReference>
<evidence type="ECO:0000256" key="1">
    <source>
        <dbReference type="ARBA" id="ARBA00022448"/>
    </source>
</evidence>
<dbReference type="PANTHER" id="PTHR38682">
    <property type="entry name" value="V-TYPE ATP SYNTHASE SUBUNIT C"/>
    <property type="match status" value="1"/>
</dbReference>
<dbReference type="EC" id="3.6.3.14" evidence="3"/>
<sequence>MSSVLKRPSLGPKVRSLKSRVLPKDKAIALAYANTPDEFLNILRTTEYQISIDKLDENTLKDLREQIIHIYMNRVRDLYLGSPQDGREVIKLHLKRFEYENIQYIITAIKSGKSPEEFVVWEPLEFTGRRYIIASLLSARSVEEVGERLKSLRHPASEAFDLMQKFGYDKSAIFIDRQWIIDYTKSLKESKDRSLERLISALIAYFDLMLAVRAKLWGLSQEELASLTVGMPSGLLRDIFDSIARGEIARTLDLISNLRPWGQVITSLVSEEPTFENLSVALDNAYPAIMRRLADICVAECSEFSLGALLAELEYARAETMLIIKSAAMLVEGVSVEKRRSYFAPLTII</sequence>
<dbReference type="PATRIC" id="fig|768679.9.peg.784"/>
<dbReference type="HOGENOM" id="CLU_810426_0_0_2"/>
<dbReference type="AlphaFoldDB" id="G4RPD4"/>
<dbReference type="PaxDb" id="768679-TTX_0774"/>
<keyword evidence="1" id="KW-0813">Transport</keyword>
<protein>
    <submittedName>
        <fullName evidence="3">ATP synthase, subunit C, V-type</fullName>
        <ecNumber evidence="3">3.6.3.14</ecNumber>
    </submittedName>
</protein>
<evidence type="ECO:0000256" key="2">
    <source>
        <dbReference type="ARBA" id="ARBA00023065"/>
    </source>
</evidence>
<dbReference type="eggNOG" id="arCOG02459">
    <property type="taxonomic scope" value="Archaea"/>
</dbReference>
<dbReference type="Pfam" id="PF01992">
    <property type="entry name" value="vATP-synt_AC39"/>
    <property type="match status" value="1"/>
</dbReference>
<dbReference type="EMBL" id="FN869859">
    <property type="protein sequence ID" value="CCC81429.1"/>
    <property type="molecule type" value="Genomic_DNA"/>
</dbReference>
<keyword evidence="3" id="KW-0378">Hydrolase</keyword>
<keyword evidence="2" id="KW-0406">Ion transport</keyword>
<dbReference type="InterPro" id="IPR002843">
    <property type="entry name" value="ATPase_V0-cplx_csu/dsu"/>
</dbReference>
<gene>
    <name evidence="3" type="primary">atpC</name>
    <name evidence="3" type="ordered locus">TTX_0774</name>
</gene>
<reference evidence="3 4" key="1">
    <citation type="journal article" date="2011" name="PLoS ONE">
        <title>The complete genome sequence of Thermoproteus tenax: a physiologically versatile member of the Crenarchaeota.</title>
        <authorList>
            <person name="Siebers B."/>
            <person name="Zaparty M."/>
            <person name="Raddatz G."/>
            <person name="Tjaden B."/>
            <person name="Albers S.V."/>
            <person name="Bell S.D."/>
            <person name="Blombach F."/>
            <person name="Kletzin A."/>
            <person name="Kyrpides N."/>
            <person name="Lanz C."/>
            <person name="Plagens A."/>
            <person name="Rampp M."/>
            <person name="Rosinus A."/>
            <person name="von Jan M."/>
            <person name="Makarova K.S."/>
            <person name="Klenk H.P."/>
            <person name="Schuster S.C."/>
            <person name="Hensel R."/>
        </authorList>
    </citation>
    <scope>NUCLEOTIDE SEQUENCE [LARGE SCALE GENOMIC DNA]</scope>
    <source>
        <strain evidence="4">ATCC 35583 / DSM 2078 / JCM 9277 / NBRC 100435 / Kra 1</strain>
    </source>
</reference>
<dbReference type="RefSeq" id="WP_014126685.1">
    <property type="nucleotide sequence ID" value="NC_016070.1"/>
</dbReference>
<organism evidence="3 4">
    <name type="scientific">Thermoproteus tenax (strain ATCC 35583 / DSM 2078 / JCM 9277 / NBRC 100435 / Kra 1)</name>
    <dbReference type="NCBI Taxonomy" id="768679"/>
    <lineage>
        <taxon>Archaea</taxon>
        <taxon>Thermoproteota</taxon>
        <taxon>Thermoprotei</taxon>
        <taxon>Thermoproteales</taxon>
        <taxon>Thermoproteaceae</taxon>
        <taxon>Thermoproteus</taxon>
    </lineage>
</organism>
<dbReference type="GeneID" id="11261666"/>
<dbReference type="GO" id="GO:0046961">
    <property type="term" value="F:proton-transporting ATPase activity, rotational mechanism"/>
    <property type="evidence" value="ECO:0007669"/>
    <property type="project" value="InterPro"/>
</dbReference>
<accession>G4RPD4</accession>
<dbReference type="Proteomes" id="UP000002654">
    <property type="component" value="Chromosome"/>
</dbReference>
<keyword evidence="4" id="KW-1185">Reference proteome</keyword>
<dbReference type="STRING" id="768679.TTX_0774"/>
<name>G4RPD4_THETK</name>
<evidence type="ECO:0000313" key="4">
    <source>
        <dbReference type="Proteomes" id="UP000002654"/>
    </source>
</evidence>
<dbReference type="Gene3D" id="1.10.132.50">
    <property type="entry name" value="ATP synthase (C/AC39) subunit, domain 3"/>
    <property type="match status" value="1"/>
</dbReference>
<evidence type="ECO:0000313" key="3">
    <source>
        <dbReference type="EMBL" id="CCC81429.1"/>
    </source>
</evidence>
<dbReference type="KEGG" id="ttn:TTX_0774"/>
<dbReference type="InterPro" id="IPR036079">
    <property type="entry name" value="ATPase_csu/dsu_sf"/>
</dbReference>